<feature type="transmembrane region" description="Helical" evidence="1">
    <location>
        <begin position="37"/>
        <end position="56"/>
    </location>
</feature>
<accession>A0A392RK64</accession>
<dbReference type="Proteomes" id="UP000265520">
    <property type="component" value="Unassembled WGS sequence"/>
</dbReference>
<comment type="caution">
    <text evidence="2">The sequence shown here is derived from an EMBL/GenBank/DDBJ whole genome shotgun (WGS) entry which is preliminary data.</text>
</comment>
<evidence type="ECO:0000256" key="1">
    <source>
        <dbReference type="SAM" id="Phobius"/>
    </source>
</evidence>
<dbReference type="EMBL" id="LXQA010239651">
    <property type="protein sequence ID" value="MCI37003.1"/>
    <property type="molecule type" value="Genomic_DNA"/>
</dbReference>
<feature type="transmembrane region" description="Helical" evidence="1">
    <location>
        <begin position="14"/>
        <end position="32"/>
    </location>
</feature>
<keyword evidence="1" id="KW-0812">Transmembrane</keyword>
<dbReference type="AlphaFoldDB" id="A0A392RK64"/>
<proteinExistence type="predicted"/>
<evidence type="ECO:0000313" key="3">
    <source>
        <dbReference type="Proteomes" id="UP000265520"/>
    </source>
</evidence>
<sequence length="69" mass="7229">VSCAARKGSDAPRAALFCYACFFSVTGAARMVGLRRACYVVVFLLVLLVAAPRAGLCCAARRTLVCGLT</sequence>
<reference evidence="2 3" key="1">
    <citation type="journal article" date="2018" name="Front. Plant Sci.">
        <title>Red Clover (Trifolium pratense) and Zigzag Clover (T. medium) - A Picture of Genomic Similarities and Differences.</title>
        <authorList>
            <person name="Dluhosova J."/>
            <person name="Istvanek J."/>
            <person name="Nedelnik J."/>
            <person name="Repkova J."/>
        </authorList>
    </citation>
    <scope>NUCLEOTIDE SEQUENCE [LARGE SCALE GENOMIC DNA]</scope>
    <source>
        <strain evidence="3">cv. 10/8</strain>
        <tissue evidence="2">Leaf</tissue>
    </source>
</reference>
<keyword evidence="1" id="KW-0472">Membrane</keyword>
<keyword evidence="1" id="KW-1133">Transmembrane helix</keyword>
<name>A0A392RK64_9FABA</name>
<organism evidence="2 3">
    <name type="scientific">Trifolium medium</name>
    <dbReference type="NCBI Taxonomy" id="97028"/>
    <lineage>
        <taxon>Eukaryota</taxon>
        <taxon>Viridiplantae</taxon>
        <taxon>Streptophyta</taxon>
        <taxon>Embryophyta</taxon>
        <taxon>Tracheophyta</taxon>
        <taxon>Spermatophyta</taxon>
        <taxon>Magnoliopsida</taxon>
        <taxon>eudicotyledons</taxon>
        <taxon>Gunneridae</taxon>
        <taxon>Pentapetalae</taxon>
        <taxon>rosids</taxon>
        <taxon>fabids</taxon>
        <taxon>Fabales</taxon>
        <taxon>Fabaceae</taxon>
        <taxon>Papilionoideae</taxon>
        <taxon>50 kb inversion clade</taxon>
        <taxon>NPAAA clade</taxon>
        <taxon>Hologalegina</taxon>
        <taxon>IRL clade</taxon>
        <taxon>Trifolieae</taxon>
        <taxon>Trifolium</taxon>
    </lineage>
</organism>
<protein>
    <submittedName>
        <fullName evidence="2">Uncharacterized protein</fullName>
    </submittedName>
</protein>
<keyword evidence="3" id="KW-1185">Reference proteome</keyword>
<evidence type="ECO:0000313" key="2">
    <source>
        <dbReference type="EMBL" id="MCI37003.1"/>
    </source>
</evidence>
<feature type="non-terminal residue" evidence="2">
    <location>
        <position position="1"/>
    </location>
</feature>